<dbReference type="Proteomes" id="UP000500882">
    <property type="component" value="Chromosome"/>
</dbReference>
<evidence type="ECO:0000313" key="2">
    <source>
        <dbReference type="Proteomes" id="UP000500882"/>
    </source>
</evidence>
<reference evidence="1 2" key="1">
    <citation type="submission" date="2020-02" db="EMBL/GenBank/DDBJ databases">
        <title>Whole-genome sequencing and comparative analysis of the genomes of Bacteroides thetaiotaomicron and Escherichia coli isolated from a healthy resident in Vietnam.</title>
        <authorList>
            <person name="Mohsin M."/>
            <person name="Tanaka K."/>
            <person name="Kawahara R."/>
            <person name="Kondo S."/>
            <person name="Noguchi H."/>
            <person name="Motooka D."/>
            <person name="Nakamura S."/>
            <person name="Khong D.T."/>
            <person name="Nguyen T.N."/>
            <person name="Tran H.T."/>
            <person name="Yamamoto Y."/>
        </authorList>
    </citation>
    <scope>NUCLEOTIDE SEQUENCE [LARGE SCALE GENOMIC DNA]</scope>
    <source>
        <strain evidence="1 2">F9-2</strain>
    </source>
</reference>
<gene>
    <name evidence="1" type="ORF">BatF92_37090</name>
</gene>
<dbReference type="AlphaFoldDB" id="A0A679HNE5"/>
<protein>
    <submittedName>
        <fullName evidence="1">Uncharacterized protein</fullName>
    </submittedName>
</protein>
<sequence length="108" mass="11514">MGGEIGALALAETEIGLAVLEHDFKCPVLGIILPCFEEIKSGIGGKQTVPFVMLGTAHKEYSDRNITENSAIDDVVAFELAAVLLECGSRTVPIYATMPFVSLCPDFP</sequence>
<proteinExistence type="predicted"/>
<evidence type="ECO:0000313" key="1">
    <source>
        <dbReference type="EMBL" id="BCA51767.1"/>
    </source>
</evidence>
<accession>A0A679HNE5</accession>
<organism evidence="1 2">
    <name type="scientific">Bacteroides thetaiotaomicron</name>
    <dbReference type="NCBI Taxonomy" id="818"/>
    <lineage>
        <taxon>Bacteria</taxon>
        <taxon>Pseudomonadati</taxon>
        <taxon>Bacteroidota</taxon>
        <taxon>Bacteroidia</taxon>
        <taxon>Bacteroidales</taxon>
        <taxon>Bacteroidaceae</taxon>
        <taxon>Bacteroides</taxon>
    </lineage>
</organism>
<dbReference type="EMBL" id="AP022660">
    <property type="protein sequence ID" value="BCA51767.1"/>
    <property type="molecule type" value="Genomic_DNA"/>
</dbReference>
<name>A0A679HNE5_BACT4</name>